<organism evidence="4 5">
    <name type="scientific">Aquipuribacter hungaricus</name>
    <dbReference type="NCBI Taxonomy" id="545624"/>
    <lineage>
        <taxon>Bacteria</taxon>
        <taxon>Bacillati</taxon>
        <taxon>Actinomycetota</taxon>
        <taxon>Actinomycetes</taxon>
        <taxon>Micrococcales</taxon>
        <taxon>Intrasporangiaceae</taxon>
        <taxon>Aquipuribacter</taxon>
    </lineage>
</organism>
<evidence type="ECO:0000256" key="2">
    <source>
        <dbReference type="ARBA" id="ARBA00022795"/>
    </source>
</evidence>
<keyword evidence="4" id="KW-0969">Cilium</keyword>
<keyword evidence="5" id="KW-1185">Reference proteome</keyword>
<evidence type="ECO:0000256" key="3">
    <source>
        <dbReference type="SAM" id="MobiDB-lite"/>
    </source>
</evidence>
<feature type="region of interest" description="Disordered" evidence="3">
    <location>
        <begin position="1"/>
        <end position="25"/>
    </location>
</feature>
<sequence>MSVPTTGTNPAFPAWTPPSTTASAAGSELGKDAFLKLLVAQLRYQDPMNPAEGAEFIAQTAQFTQVEKLQEVADSTSASLTLQQRWGAGATVGRQVDYLGADGLPASGTVTAAVFTSDEPVLRVTTPTGATVQVPFAAVQGMRDAAAQATAPPAAQTAPPAAPPAQPTTPPADPPATTPPAGTA</sequence>
<dbReference type="EMBL" id="JBHRWW010000010">
    <property type="protein sequence ID" value="MFC3689501.1"/>
    <property type="molecule type" value="Genomic_DNA"/>
</dbReference>
<keyword evidence="4" id="KW-0966">Cell projection</keyword>
<keyword evidence="4" id="KW-0282">Flagellum</keyword>
<feature type="compositionally biased region" description="Pro residues" evidence="3">
    <location>
        <begin position="160"/>
        <end position="178"/>
    </location>
</feature>
<gene>
    <name evidence="4" type="ORF">ACFOLH_14210</name>
</gene>
<feature type="region of interest" description="Disordered" evidence="3">
    <location>
        <begin position="142"/>
        <end position="184"/>
    </location>
</feature>
<evidence type="ECO:0000313" key="4">
    <source>
        <dbReference type="EMBL" id="MFC3689501.1"/>
    </source>
</evidence>
<dbReference type="RefSeq" id="WP_376984289.1">
    <property type="nucleotide sequence ID" value="NZ_JBHRWW010000010.1"/>
</dbReference>
<protein>
    <submittedName>
        <fullName evidence="4">Flagellar hook assembly protein FlgD</fullName>
    </submittedName>
</protein>
<feature type="compositionally biased region" description="Low complexity" evidence="3">
    <location>
        <begin position="145"/>
        <end position="159"/>
    </location>
</feature>
<proteinExistence type="inferred from homology"/>
<keyword evidence="2" id="KW-1005">Bacterial flagellum biogenesis</keyword>
<dbReference type="InterPro" id="IPR005648">
    <property type="entry name" value="FlgD"/>
</dbReference>
<comment type="similarity">
    <text evidence="1">Belongs to the FlgD family.</text>
</comment>
<evidence type="ECO:0000313" key="5">
    <source>
        <dbReference type="Proteomes" id="UP001595685"/>
    </source>
</evidence>
<dbReference type="Proteomes" id="UP001595685">
    <property type="component" value="Unassembled WGS sequence"/>
</dbReference>
<accession>A0ABV7WI00</accession>
<comment type="caution">
    <text evidence="4">The sequence shown here is derived from an EMBL/GenBank/DDBJ whole genome shotgun (WGS) entry which is preliminary data.</text>
</comment>
<evidence type="ECO:0000256" key="1">
    <source>
        <dbReference type="ARBA" id="ARBA00010577"/>
    </source>
</evidence>
<dbReference type="Pfam" id="PF03963">
    <property type="entry name" value="FlgD"/>
    <property type="match status" value="1"/>
</dbReference>
<reference evidence="5" key="1">
    <citation type="journal article" date="2019" name="Int. J. Syst. Evol. Microbiol.">
        <title>The Global Catalogue of Microorganisms (GCM) 10K type strain sequencing project: providing services to taxonomists for standard genome sequencing and annotation.</title>
        <authorList>
            <consortium name="The Broad Institute Genomics Platform"/>
            <consortium name="The Broad Institute Genome Sequencing Center for Infectious Disease"/>
            <person name="Wu L."/>
            <person name="Ma J."/>
        </authorList>
    </citation>
    <scope>NUCLEOTIDE SEQUENCE [LARGE SCALE GENOMIC DNA]</scope>
    <source>
        <strain evidence="5">NCAIM B.02333</strain>
    </source>
</reference>
<feature type="compositionally biased region" description="Low complexity" evidence="3">
    <location>
        <begin position="10"/>
        <end position="25"/>
    </location>
</feature>
<name>A0ABV7WI00_9MICO</name>